<name>A0A0A1YL21_9PSED</name>
<dbReference type="InterPro" id="IPR011042">
    <property type="entry name" value="6-blade_b-propeller_TolB-like"/>
</dbReference>
<proteinExistence type="predicted"/>
<dbReference type="STRING" id="1395571.TMS3_0109050"/>
<dbReference type="InterPro" id="IPR013658">
    <property type="entry name" value="SGL"/>
</dbReference>
<gene>
    <name evidence="2" type="ORF">TMS3_0109050</name>
</gene>
<dbReference type="EMBL" id="AWSQ01000002">
    <property type="protein sequence ID" value="KFX69658.1"/>
    <property type="molecule type" value="Genomic_DNA"/>
</dbReference>
<accession>A0A0A1YL21</accession>
<evidence type="ECO:0000313" key="2">
    <source>
        <dbReference type="EMBL" id="KFX69658.1"/>
    </source>
</evidence>
<protein>
    <recommendedName>
        <fullName evidence="1">SMP-30/Gluconolactonase/LRE-like region domain-containing protein</fullName>
    </recommendedName>
</protein>
<organism evidence="2 3">
    <name type="scientific">Pseudomonas taeanensis MS-3</name>
    <dbReference type="NCBI Taxonomy" id="1395571"/>
    <lineage>
        <taxon>Bacteria</taxon>
        <taxon>Pseudomonadati</taxon>
        <taxon>Pseudomonadota</taxon>
        <taxon>Gammaproteobacteria</taxon>
        <taxon>Pseudomonadales</taxon>
        <taxon>Pseudomonadaceae</taxon>
        <taxon>Pseudomonas</taxon>
    </lineage>
</organism>
<sequence>MASQMAEDLPLSIEAQSGWGDADCAAPEGAIGAHGIHLSTRAGGRQQLLVVNHVGREAVEFIELKPAGDSWVGIWRGCVQQSGAGRFNDVAAIPQGGFVATVMFESTSMAPPLPLDQLLDGRDTGYLMRWVPGQTLRKVVGSEAPFPNGVQVSNDGRYAWFAAWSAMEIRQFDLHQQRLLTRVPVGYLVDNLSRSAEGHLLGAGIIDAKVFSHCFSNHLEHCPSGFKVSVLNTDTLEQQVLFEGGVKVLAGASVAVEVGDEVYVGAYTGDRLLRLVGGRLDKR</sequence>
<evidence type="ECO:0000259" key="1">
    <source>
        <dbReference type="Pfam" id="PF08450"/>
    </source>
</evidence>
<dbReference type="Pfam" id="PF08450">
    <property type="entry name" value="SGL"/>
    <property type="match status" value="1"/>
</dbReference>
<feature type="domain" description="SMP-30/Gluconolactonase/LRE-like region" evidence="1">
    <location>
        <begin position="65"/>
        <end position="182"/>
    </location>
</feature>
<dbReference type="AlphaFoldDB" id="A0A0A1YL21"/>
<dbReference type="Gene3D" id="2.120.10.30">
    <property type="entry name" value="TolB, C-terminal domain"/>
    <property type="match status" value="1"/>
</dbReference>
<dbReference type="PANTHER" id="PTHR11799">
    <property type="entry name" value="PARAOXONASE"/>
    <property type="match status" value="1"/>
</dbReference>
<dbReference type="Proteomes" id="UP000030063">
    <property type="component" value="Unassembled WGS sequence"/>
</dbReference>
<dbReference type="eggNOG" id="COG3386">
    <property type="taxonomic scope" value="Bacteria"/>
</dbReference>
<keyword evidence="3" id="KW-1185">Reference proteome</keyword>
<dbReference type="SUPFAM" id="SSF63829">
    <property type="entry name" value="Calcium-dependent phosphotriesterase"/>
    <property type="match status" value="1"/>
</dbReference>
<comment type="caution">
    <text evidence="2">The sequence shown here is derived from an EMBL/GenBank/DDBJ whole genome shotgun (WGS) entry which is preliminary data.</text>
</comment>
<evidence type="ECO:0000313" key="3">
    <source>
        <dbReference type="Proteomes" id="UP000030063"/>
    </source>
</evidence>
<dbReference type="PANTHER" id="PTHR11799:SF12">
    <property type="entry name" value="PARAOXONASE-RELATED"/>
    <property type="match status" value="1"/>
</dbReference>
<reference evidence="2 3" key="1">
    <citation type="journal article" date="2014" name="Genome Announc.">
        <title>Draft Genome Sequence of Petroleum Oil-Degrading Marine Bacterium Pseudomonas taeanensis Strain MS-3, Isolated from a Crude Oil-Contaminated Seashore.</title>
        <authorList>
            <person name="Lee S.Y."/>
            <person name="Kim S.H."/>
            <person name="Lee D.G."/>
            <person name="Shin S."/>
            <person name="Yun S.H."/>
            <person name="Choi C.W."/>
            <person name="Chung Y.H."/>
            <person name="Choi J.S."/>
            <person name="Kahng H.Y."/>
            <person name="Kim S.I."/>
        </authorList>
    </citation>
    <scope>NUCLEOTIDE SEQUENCE [LARGE SCALE GENOMIC DNA]</scope>
    <source>
        <strain evidence="2 3">MS-3</strain>
    </source>
</reference>
<dbReference type="InterPro" id="IPR051288">
    <property type="entry name" value="Serum_paraoxonase/arylesterase"/>
</dbReference>